<feature type="region of interest" description="Disordered" evidence="1">
    <location>
        <begin position="105"/>
        <end position="152"/>
    </location>
</feature>
<feature type="transmembrane region" description="Helical" evidence="2">
    <location>
        <begin position="18"/>
        <end position="36"/>
    </location>
</feature>
<dbReference type="PANTHER" id="PTHR38687:SF1">
    <property type="entry name" value="CELL DIVISION PROTEIN DEDD"/>
    <property type="match status" value="1"/>
</dbReference>
<dbReference type="PROSITE" id="PS51724">
    <property type="entry name" value="SPOR"/>
    <property type="match status" value="1"/>
</dbReference>
<dbReference type="InterPro" id="IPR052521">
    <property type="entry name" value="Cell_div_SPOR-domain"/>
</dbReference>
<evidence type="ECO:0000259" key="3">
    <source>
        <dbReference type="PROSITE" id="PS51724"/>
    </source>
</evidence>
<dbReference type="RefSeq" id="WP_345920288.1">
    <property type="nucleotide sequence ID" value="NZ_JBDIVE010000007.1"/>
</dbReference>
<evidence type="ECO:0000313" key="4">
    <source>
        <dbReference type="EMBL" id="MEN3069520.1"/>
    </source>
</evidence>
<feature type="compositionally biased region" description="Low complexity" evidence="1">
    <location>
        <begin position="67"/>
        <end position="86"/>
    </location>
</feature>
<feature type="domain" description="SPOR" evidence="3">
    <location>
        <begin position="167"/>
        <end position="241"/>
    </location>
</feature>
<organism evidence="4 5">
    <name type="scientific">Uliginosibacterium sediminicola</name>
    <dbReference type="NCBI Taxonomy" id="2024550"/>
    <lineage>
        <taxon>Bacteria</taxon>
        <taxon>Pseudomonadati</taxon>
        <taxon>Pseudomonadota</taxon>
        <taxon>Betaproteobacteria</taxon>
        <taxon>Rhodocyclales</taxon>
        <taxon>Zoogloeaceae</taxon>
        <taxon>Uliginosibacterium</taxon>
    </lineage>
</organism>
<dbReference type="SUPFAM" id="SSF110997">
    <property type="entry name" value="Sporulation related repeat"/>
    <property type="match status" value="1"/>
</dbReference>
<evidence type="ECO:0000256" key="1">
    <source>
        <dbReference type="SAM" id="MobiDB-lite"/>
    </source>
</evidence>
<proteinExistence type="predicted"/>
<keyword evidence="2" id="KW-1133">Transmembrane helix</keyword>
<dbReference type="EMBL" id="JBDIVE010000007">
    <property type="protein sequence ID" value="MEN3069520.1"/>
    <property type="molecule type" value="Genomic_DNA"/>
</dbReference>
<keyword evidence="5" id="KW-1185">Reference proteome</keyword>
<keyword evidence="2" id="KW-0472">Membrane</keyword>
<dbReference type="InterPro" id="IPR036680">
    <property type="entry name" value="SPOR-like_sf"/>
</dbReference>
<evidence type="ECO:0000256" key="2">
    <source>
        <dbReference type="SAM" id="Phobius"/>
    </source>
</evidence>
<dbReference type="Pfam" id="PF05036">
    <property type="entry name" value="SPOR"/>
    <property type="match status" value="1"/>
</dbReference>
<protein>
    <submittedName>
        <fullName evidence="4">SPOR domain-containing protein</fullName>
    </submittedName>
</protein>
<accession>A0ABU9Z0K0</accession>
<dbReference type="Gene3D" id="3.30.70.1070">
    <property type="entry name" value="Sporulation related repeat"/>
    <property type="match status" value="1"/>
</dbReference>
<dbReference type="InterPro" id="IPR007730">
    <property type="entry name" value="SPOR-like_dom"/>
</dbReference>
<name>A0ABU9Z0K0_9RHOO</name>
<keyword evidence="2" id="KW-0812">Transmembrane</keyword>
<feature type="region of interest" description="Disordered" evidence="1">
    <location>
        <begin position="64"/>
        <end position="86"/>
    </location>
</feature>
<comment type="caution">
    <text evidence="4">The sequence shown here is derived from an EMBL/GenBank/DDBJ whole genome shotgun (WGS) entry which is preliminary data.</text>
</comment>
<dbReference type="PANTHER" id="PTHR38687">
    <property type="entry name" value="CELL DIVISION PROTEIN DEDD-RELATED"/>
    <property type="match status" value="1"/>
</dbReference>
<gene>
    <name evidence="4" type="ORF">ABDB84_13600</name>
</gene>
<sequence length="241" mass="24666">MADNDAQLELKKRARRRLIGAIALCLAAAVFLPMVMDSEPRPTGNDLQIRIPNQEGSTFTSRMINTAPAGSAPQSAAQSAPQPVVVPVDPEPALSVVNNTLTPVAPSAPASPGSAPRSAPTHASSSAASSPSAQARSSSAASSASKSAPGSAASAEARARALLEQGNEPAQRFFVQVGVYRDADNAKSVAAKIKQQGMVPSLEKIADKTRVRVGPFKTRAAADAALAKLKHANLSGTVTGK</sequence>
<dbReference type="Proteomes" id="UP001410394">
    <property type="component" value="Unassembled WGS sequence"/>
</dbReference>
<reference evidence="4 5" key="1">
    <citation type="journal article" date="2018" name="Int. J. Syst. Evol. Microbiol.">
        <title>Uliginosibacterium sediminicola sp. nov., isolated from freshwater sediment.</title>
        <authorList>
            <person name="Hwang W.M."/>
            <person name="Kim S.M."/>
            <person name="Kang K."/>
            <person name="Ahn T.Y."/>
        </authorList>
    </citation>
    <scope>NUCLEOTIDE SEQUENCE [LARGE SCALE GENOMIC DNA]</scope>
    <source>
        <strain evidence="4 5">M1-21</strain>
    </source>
</reference>
<evidence type="ECO:0000313" key="5">
    <source>
        <dbReference type="Proteomes" id="UP001410394"/>
    </source>
</evidence>